<evidence type="ECO:0000313" key="1">
    <source>
        <dbReference type="EMBL" id="OOF46156.1"/>
    </source>
</evidence>
<dbReference type="RefSeq" id="WP_077473732.1">
    <property type="nucleotide sequence ID" value="NZ_MLHK01000019.1"/>
</dbReference>
<reference evidence="1 2" key="1">
    <citation type="submission" date="2016-10" db="EMBL/GenBank/DDBJ databases">
        <title>Rodentibacter gen. nov. and new species.</title>
        <authorList>
            <person name="Christensen H."/>
        </authorList>
    </citation>
    <scope>NUCLEOTIDE SEQUENCE [LARGE SCALE GENOMIC DNA]</scope>
    <source>
        <strain evidence="1 2">H1983213011</strain>
    </source>
</reference>
<name>A0A1V3IW50_9PAST</name>
<sequence>MERLALQGASKVIPKLGIVAEKYPKTTETVIGGTVATGVDIYNGELSYEKTLANYALAGIKAGKPTSQQIAIDSSYTLYDLGNDIGKDDSQKAWHATGKVVSITSATGLDLLLMKKGANPIFRQILSNSVVGYAESKFNTKDEK</sequence>
<comment type="caution">
    <text evidence="1">The sequence shown here is derived from an EMBL/GenBank/DDBJ whole genome shotgun (WGS) entry which is preliminary data.</text>
</comment>
<gene>
    <name evidence="1" type="ORF">BKK51_02995</name>
</gene>
<dbReference type="EMBL" id="MLHK01000019">
    <property type="protein sequence ID" value="OOF46156.1"/>
    <property type="molecule type" value="Genomic_DNA"/>
</dbReference>
<evidence type="ECO:0000313" key="2">
    <source>
        <dbReference type="Proteomes" id="UP000188728"/>
    </source>
</evidence>
<protein>
    <submittedName>
        <fullName evidence="1">Uncharacterized protein</fullName>
    </submittedName>
</protein>
<dbReference type="Proteomes" id="UP000188728">
    <property type="component" value="Unassembled WGS sequence"/>
</dbReference>
<organism evidence="1 2">
    <name type="scientific">Rodentibacter trehalosifermentans</name>
    <dbReference type="NCBI Taxonomy" id="1908263"/>
    <lineage>
        <taxon>Bacteria</taxon>
        <taxon>Pseudomonadati</taxon>
        <taxon>Pseudomonadota</taxon>
        <taxon>Gammaproteobacteria</taxon>
        <taxon>Pasteurellales</taxon>
        <taxon>Pasteurellaceae</taxon>
        <taxon>Rodentibacter</taxon>
    </lineage>
</organism>
<accession>A0A1V3IW50</accession>
<dbReference type="AlphaFoldDB" id="A0A1V3IW50"/>
<proteinExistence type="predicted"/>